<gene>
    <name evidence="2" type="ORF">LMH87_010407</name>
</gene>
<keyword evidence="1" id="KW-1133">Transmembrane helix</keyword>
<dbReference type="Proteomes" id="UP001144673">
    <property type="component" value="Chromosome 5"/>
</dbReference>
<evidence type="ECO:0000256" key="1">
    <source>
        <dbReference type="SAM" id="Phobius"/>
    </source>
</evidence>
<dbReference type="GeneID" id="80897566"/>
<dbReference type="RefSeq" id="XP_056054600.1">
    <property type="nucleotide sequence ID" value="XM_056197564.1"/>
</dbReference>
<dbReference type="PANTHER" id="PTHR35043:SF8">
    <property type="entry name" value="DUF4220 DOMAIN-CONTAINING PROTEIN"/>
    <property type="match status" value="1"/>
</dbReference>
<protein>
    <submittedName>
        <fullName evidence="2">Uncharacterized protein</fullName>
    </submittedName>
</protein>
<keyword evidence="1" id="KW-0472">Membrane</keyword>
<comment type="caution">
    <text evidence="2">The sequence shown here is derived from an EMBL/GenBank/DDBJ whole genome shotgun (WGS) entry which is preliminary data.</text>
</comment>
<reference evidence="2" key="1">
    <citation type="journal article" date="2023" name="Access Microbiol">
        <title>De-novo genome assembly for Akanthomyces muscarius, a biocontrol agent of insect agricultural pests.</title>
        <authorList>
            <person name="Erdos Z."/>
            <person name="Studholme D.J."/>
            <person name="Raymond B."/>
            <person name="Sharma M."/>
        </authorList>
    </citation>
    <scope>NUCLEOTIDE SEQUENCE</scope>
    <source>
        <strain evidence="2">Ve6</strain>
    </source>
</reference>
<dbReference type="AlphaFoldDB" id="A0A9W8UN65"/>
<dbReference type="EMBL" id="JAJHUN010000008">
    <property type="protein sequence ID" value="KAJ4153942.1"/>
    <property type="molecule type" value="Genomic_DNA"/>
</dbReference>
<proteinExistence type="predicted"/>
<keyword evidence="3" id="KW-1185">Reference proteome</keyword>
<name>A0A9W8UN65_AKAMU</name>
<evidence type="ECO:0000313" key="2">
    <source>
        <dbReference type="EMBL" id="KAJ4153942.1"/>
    </source>
</evidence>
<feature type="transmembrane region" description="Helical" evidence="1">
    <location>
        <begin position="69"/>
        <end position="94"/>
    </location>
</feature>
<dbReference type="KEGG" id="amus:LMH87_010407"/>
<sequence length="264" mass="29777">MPLLAAARNCTYPFATNEDVGWQPGACYRGTFNIISTCITTIVACTWSIQHLNVPARLDSTFAQTIRKVKWMVVTVLFPELVLIHAVFQFYMALTALAMMKEKGKAVEWPWWFRRPPFSWLPYNRQHLSCNDMEKQAEVHSSKKWTLTHCYFANMGGFILKRPRHVSGGKIGGEAMSYPVTANQLAGSSYTYAPILTEEIEDKSKQNWLAKSLAALQILQLILSVIARHILGAAFSQLETVTLSFASCGILIYSINCYKPQNID</sequence>
<organism evidence="2 3">
    <name type="scientific">Akanthomyces muscarius</name>
    <name type="common">Entomopathogenic fungus</name>
    <name type="synonym">Lecanicillium muscarium</name>
    <dbReference type="NCBI Taxonomy" id="2231603"/>
    <lineage>
        <taxon>Eukaryota</taxon>
        <taxon>Fungi</taxon>
        <taxon>Dikarya</taxon>
        <taxon>Ascomycota</taxon>
        <taxon>Pezizomycotina</taxon>
        <taxon>Sordariomycetes</taxon>
        <taxon>Hypocreomycetidae</taxon>
        <taxon>Hypocreales</taxon>
        <taxon>Cordycipitaceae</taxon>
        <taxon>Akanthomyces</taxon>
    </lineage>
</organism>
<evidence type="ECO:0000313" key="3">
    <source>
        <dbReference type="Proteomes" id="UP001144673"/>
    </source>
</evidence>
<accession>A0A9W8UN65</accession>
<keyword evidence="1" id="KW-0812">Transmembrane</keyword>
<dbReference type="PANTHER" id="PTHR35043">
    <property type="entry name" value="TRANSCRIPTION FACTOR DOMAIN-CONTAINING PROTEIN"/>
    <property type="match status" value="1"/>
</dbReference>